<dbReference type="AlphaFoldDB" id="A0A3S8RPJ0"/>
<dbReference type="RefSeq" id="WP_125080914.1">
    <property type="nucleotide sequence ID" value="NZ_CP034248.1"/>
</dbReference>
<protein>
    <submittedName>
        <fullName evidence="1">HK97 gp10 family phage protein</fullName>
    </submittedName>
</protein>
<dbReference type="OrthoDB" id="1850874at2"/>
<proteinExistence type="predicted"/>
<keyword evidence="2" id="KW-1185">Reference proteome</keyword>
<dbReference type="EMBL" id="CP034248">
    <property type="protein sequence ID" value="AZK44777.1"/>
    <property type="molecule type" value="Genomic_DNA"/>
</dbReference>
<dbReference type="Proteomes" id="UP000273145">
    <property type="component" value="Chromosome"/>
</dbReference>
<evidence type="ECO:0000313" key="2">
    <source>
        <dbReference type="Proteomes" id="UP000273145"/>
    </source>
</evidence>
<dbReference type="InterPro" id="IPR010064">
    <property type="entry name" value="HK97-gp10_tail"/>
</dbReference>
<evidence type="ECO:0000313" key="1">
    <source>
        <dbReference type="EMBL" id="AZK44777.1"/>
    </source>
</evidence>
<gene>
    <name evidence="1" type="ORF">EIM92_00015</name>
</gene>
<accession>A0A3S8RPJ0</accession>
<organism evidence="1 2">
    <name type="scientific">Paenibacillus lentus</name>
    <dbReference type="NCBI Taxonomy" id="1338368"/>
    <lineage>
        <taxon>Bacteria</taxon>
        <taxon>Bacillati</taxon>
        <taxon>Bacillota</taxon>
        <taxon>Bacilli</taxon>
        <taxon>Bacillales</taxon>
        <taxon>Paenibacillaceae</taxon>
        <taxon>Paenibacillus</taxon>
    </lineage>
</organism>
<dbReference type="Pfam" id="PF04883">
    <property type="entry name" value="HK97-gp10_like"/>
    <property type="match status" value="1"/>
</dbReference>
<dbReference type="KEGG" id="plen:EIM92_00015"/>
<sequence>MAKWGKCDFRQLENLQKKLDKLQKVDFEKFIEECAKELAARLLAKVIRRTPVGKKGGTLRRGWTAKTEEEAMFGSGKKAMSNNDALSFAEGFQVNRIGDVYQIEIINPVHYASYVEFGHRTRNHKGWVPGRFMLTISEKELDSQAPKILERKLMNFLGECFDA</sequence>
<reference evidence="1 2" key="1">
    <citation type="submission" date="2018-11" db="EMBL/GenBank/DDBJ databases">
        <title>Genome sequencing of Paenibacillus lentus DSM25539(T).</title>
        <authorList>
            <person name="Kook J.-K."/>
            <person name="Park S.-N."/>
            <person name="Lim Y.K."/>
        </authorList>
    </citation>
    <scope>NUCLEOTIDE SEQUENCE [LARGE SCALE GENOMIC DNA]</scope>
    <source>
        <strain evidence="1 2">DSM 25539</strain>
    </source>
</reference>
<name>A0A3S8RPJ0_9BACL</name>